<evidence type="ECO:0000313" key="6">
    <source>
        <dbReference type="EMBL" id="MBM6921549.1"/>
    </source>
</evidence>
<dbReference type="GO" id="GO:0006508">
    <property type="term" value="P:proteolysis"/>
    <property type="evidence" value="ECO:0007669"/>
    <property type="project" value="UniProtKB-KW"/>
</dbReference>
<accession>A0A939BDX1</accession>
<keyword evidence="7" id="KW-1185">Reference proteome</keyword>
<evidence type="ECO:0000313" key="7">
    <source>
        <dbReference type="Proteomes" id="UP000774750"/>
    </source>
</evidence>
<reference evidence="6" key="2">
    <citation type="journal article" date="2021" name="Sci. Rep.">
        <title>The distribution of antibiotic resistance genes in chicken gut microbiota commensals.</title>
        <authorList>
            <person name="Juricova H."/>
            <person name="Matiasovicova J."/>
            <person name="Kubasova T."/>
            <person name="Cejkova D."/>
            <person name="Rychlik I."/>
        </authorList>
    </citation>
    <scope>NUCLEOTIDE SEQUENCE</scope>
    <source>
        <strain evidence="6">An559</strain>
    </source>
</reference>
<feature type="domain" description="NlpC/P60" evidence="5">
    <location>
        <begin position="140"/>
        <end position="262"/>
    </location>
</feature>
<dbReference type="PANTHER" id="PTHR47053:SF1">
    <property type="entry name" value="MUREIN DD-ENDOPEPTIDASE MEPH-RELATED"/>
    <property type="match status" value="1"/>
</dbReference>
<dbReference type="InterPro" id="IPR051202">
    <property type="entry name" value="Peptidase_C40"/>
</dbReference>
<dbReference type="Proteomes" id="UP000774750">
    <property type="component" value="Unassembled WGS sequence"/>
</dbReference>
<gene>
    <name evidence="6" type="ORF">H6A12_10320</name>
</gene>
<comment type="caution">
    <text evidence="6">The sequence shown here is derived from an EMBL/GenBank/DDBJ whole genome shotgun (WGS) entry which is preliminary data.</text>
</comment>
<dbReference type="GO" id="GO:0008234">
    <property type="term" value="F:cysteine-type peptidase activity"/>
    <property type="evidence" value="ECO:0007669"/>
    <property type="project" value="UniProtKB-KW"/>
</dbReference>
<keyword evidence="4" id="KW-0788">Thiol protease</keyword>
<sequence length="265" mass="28910">MRKATVFLPSALLYASATSEAVLQDEILYGMEVIVNQEAVLNGMCEVTSDYGYSGFVSSGALCDGKYPANRVVTARSAHLMKQPRVDSVQEMSVPQGSLLICMSETADGWSQIQPAGMSDILYTRTSWLAQRAEQIAPEPVFRRNVVRTAMSYLHTPYQFGGKTSSGIDCSGLCFMSYLKNGAVIWRDAVKPSKGIVKPISLQQAKPADLLYFPGHMALYLGDARFLHATARAGDDGVCIGSFRKEDKGYRGDLLKSFICAGTIF</sequence>
<keyword evidence="3" id="KW-0378">Hydrolase</keyword>
<proteinExistence type="inferred from homology"/>
<evidence type="ECO:0000256" key="3">
    <source>
        <dbReference type="ARBA" id="ARBA00022801"/>
    </source>
</evidence>
<evidence type="ECO:0000256" key="4">
    <source>
        <dbReference type="ARBA" id="ARBA00022807"/>
    </source>
</evidence>
<dbReference type="PANTHER" id="PTHR47053">
    <property type="entry name" value="MUREIN DD-ENDOPEPTIDASE MEPH-RELATED"/>
    <property type="match status" value="1"/>
</dbReference>
<dbReference type="InterPro" id="IPR038765">
    <property type="entry name" value="Papain-like_cys_pep_sf"/>
</dbReference>
<dbReference type="RefSeq" id="WP_204447590.1">
    <property type="nucleotide sequence ID" value="NZ_JACJKY010000018.1"/>
</dbReference>
<dbReference type="InterPro" id="IPR000064">
    <property type="entry name" value="NLP_P60_dom"/>
</dbReference>
<dbReference type="Pfam" id="PF00877">
    <property type="entry name" value="NLPC_P60"/>
    <property type="match status" value="1"/>
</dbReference>
<dbReference type="Gene3D" id="3.90.1720.10">
    <property type="entry name" value="endopeptidase domain like (from Nostoc punctiforme)"/>
    <property type="match status" value="1"/>
</dbReference>
<keyword evidence="2" id="KW-0645">Protease</keyword>
<dbReference type="EMBL" id="JACJKY010000018">
    <property type="protein sequence ID" value="MBM6921549.1"/>
    <property type="molecule type" value="Genomic_DNA"/>
</dbReference>
<name>A0A939BDX1_9FIRM</name>
<comment type="similarity">
    <text evidence="1">Belongs to the peptidase C40 family.</text>
</comment>
<dbReference type="SUPFAM" id="SSF54001">
    <property type="entry name" value="Cysteine proteinases"/>
    <property type="match status" value="1"/>
</dbReference>
<dbReference type="PROSITE" id="PS51935">
    <property type="entry name" value="NLPC_P60"/>
    <property type="match status" value="1"/>
</dbReference>
<protein>
    <submittedName>
        <fullName evidence="6">C40 family peptidase</fullName>
    </submittedName>
</protein>
<organism evidence="6 7">
    <name type="scientific">Merdimmobilis hominis</name>
    <dbReference type="NCBI Taxonomy" id="2897707"/>
    <lineage>
        <taxon>Bacteria</taxon>
        <taxon>Bacillati</taxon>
        <taxon>Bacillota</taxon>
        <taxon>Clostridia</taxon>
        <taxon>Eubacteriales</taxon>
        <taxon>Oscillospiraceae</taxon>
        <taxon>Merdimmobilis</taxon>
    </lineage>
</organism>
<evidence type="ECO:0000256" key="1">
    <source>
        <dbReference type="ARBA" id="ARBA00007074"/>
    </source>
</evidence>
<dbReference type="AlphaFoldDB" id="A0A939BDX1"/>
<evidence type="ECO:0000259" key="5">
    <source>
        <dbReference type="PROSITE" id="PS51935"/>
    </source>
</evidence>
<reference evidence="6" key="1">
    <citation type="submission" date="2020-08" db="EMBL/GenBank/DDBJ databases">
        <authorList>
            <person name="Cejkova D."/>
            <person name="Kubasova T."/>
            <person name="Jahodarova E."/>
            <person name="Rychlik I."/>
        </authorList>
    </citation>
    <scope>NUCLEOTIDE SEQUENCE</scope>
    <source>
        <strain evidence="6">An559</strain>
    </source>
</reference>
<evidence type="ECO:0000256" key="2">
    <source>
        <dbReference type="ARBA" id="ARBA00022670"/>
    </source>
</evidence>